<dbReference type="OrthoDB" id="250537at2759"/>
<protein>
    <submittedName>
        <fullName evidence="2">Calphotin-like protein</fullName>
    </submittedName>
</protein>
<gene>
    <name evidence="2" type="ORF">TraAM80_02081</name>
</gene>
<dbReference type="AlphaFoldDB" id="A0A3R7M5U0"/>
<evidence type="ECO:0000313" key="3">
    <source>
        <dbReference type="Proteomes" id="UP000283634"/>
    </source>
</evidence>
<organism evidence="2 3">
    <name type="scientific">Trypanosoma rangeli</name>
    <dbReference type="NCBI Taxonomy" id="5698"/>
    <lineage>
        <taxon>Eukaryota</taxon>
        <taxon>Discoba</taxon>
        <taxon>Euglenozoa</taxon>
        <taxon>Kinetoplastea</taxon>
        <taxon>Metakinetoplastina</taxon>
        <taxon>Trypanosomatida</taxon>
        <taxon>Trypanosomatidae</taxon>
        <taxon>Trypanosoma</taxon>
        <taxon>Herpetosoma</taxon>
    </lineage>
</organism>
<proteinExistence type="predicted"/>
<dbReference type="Proteomes" id="UP000283634">
    <property type="component" value="Unassembled WGS sequence"/>
</dbReference>
<evidence type="ECO:0000313" key="2">
    <source>
        <dbReference type="EMBL" id="RNF09597.1"/>
    </source>
</evidence>
<keyword evidence="3" id="KW-1185">Reference proteome</keyword>
<dbReference type="EMBL" id="MKGL01000045">
    <property type="protein sequence ID" value="RNF09597.1"/>
    <property type="molecule type" value="Genomic_DNA"/>
</dbReference>
<feature type="repeat" description="ANK" evidence="1">
    <location>
        <begin position="313"/>
        <end position="345"/>
    </location>
</feature>
<sequence>MNREAVAAPLAAVQPPLLTVPLPPPIPSQTSTTSYSVPLVTALSVPSVVSPRQPVVSTPLLVPLPHVTRQEAERPARTVPLPAEAPPKVGVQGVGVGSQPEPMNVLEEKTAVMDQPSFVVYPPFCEKPQTKCVAPFDEVQSFSAFAAPVCVPITESLSALPQQLPPPYVVFGGARYEQMPLPRKTQRRVGSSGVCQRAISLKRATLAHMKGQLKLAGEYLHLETPPVLLSAPQGREVLRSTTIAAEHALSSDEGVFSPKNIWTVAYMGTAKVLHSFIESFDVDAINAKGFVLYNRRQYGIKKCGEKLLLGLGRKATPLQFAAVAGHLDNVVLLLHCGAKDDSTPHLKEIVADDVMEIIQGLTAGTRGRRGVMGGKAKGGHNVPVTSVPVPLKAEVVVPPVVVV</sequence>
<dbReference type="VEuPathDB" id="TriTrypDB:TRSC58_06258"/>
<name>A0A3R7M5U0_TRYRA</name>
<dbReference type="InterPro" id="IPR002110">
    <property type="entry name" value="Ankyrin_rpt"/>
</dbReference>
<dbReference type="PROSITE" id="PS50088">
    <property type="entry name" value="ANK_REPEAT"/>
    <property type="match status" value="1"/>
</dbReference>
<comment type="caution">
    <text evidence="2">The sequence shown here is derived from an EMBL/GenBank/DDBJ whole genome shotgun (WGS) entry which is preliminary data.</text>
</comment>
<dbReference type="RefSeq" id="XP_029241064.1">
    <property type="nucleotide sequence ID" value="XM_029379098.1"/>
</dbReference>
<evidence type="ECO:0000256" key="1">
    <source>
        <dbReference type="PROSITE-ProRule" id="PRU00023"/>
    </source>
</evidence>
<reference evidence="2 3" key="1">
    <citation type="journal article" date="2018" name="BMC Genomics">
        <title>Genomic comparison of Trypanosoma conorhini and Trypanosoma rangeli to Trypanosoma cruzi strains of high and low virulence.</title>
        <authorList>
            <person name="Bradwell K.R."/>
            <person name="Koparde V.N."/>
            <person name="Matveyev A.V."/>
            <person name="Serrano M.G."/>
            <person name="Alves J.M."/>
            <person name="Parikh H."/>
            <person name="Huang B."/>
            <person name="Lee V."/>
            <person name="Espinosa-Alvarez O."/>
            <person name="Ortiz P.A."/>
            <person name="Costa-Martins A.G."/>
            <person name="Teixeira M.M."/>
            <person name="Buck G.A."/>
        </authorList>
    </citation>
    <scope>NUCLEOTIDE SEQUENCE [LARGE SCALE GENOMIC DNA]</scope>
    <source>
        <strain evidence="2 3">AM80</strain>
    </source>
</reference>
<dbReference type="GeneID" id="40326014"/>
<keyword evidence="1" id="KW-0040">ANK repeat</keyword>
<accession>A0A3R7M5U0</accession>
<dbReference type="OMA" id="NIWTAAY"/>